<proteinExistence type="inferred from homology"/>
<comment type="similarity">
    <text evidence="1">Belongs to the dynein light chain Tctex-type family.</text>
</comment>
<dbReference type="InterPro" id="IPR005334">
    <property type="entry name" value="Tctex-1-like"/>
</dbReference>
<dbReference type="CDD" id="cd21451">
    <property type="entry name" value="DLC-like_TCTEX1D"/>
    <property type="match status" value="1"/>
</dbReference>
<evidence type="ECO:0000313" key="3">
    <source>
        <dbReference type="EMBL" id="KAK7103156.1"/>
    </source>
</evidence>
<dbReference type="GO" id="GO:0005868">
    <property type="term" value="C:cytoplasmic dynein complex"/>
    <property type="evidence" value="ECO:0007669"/>
    <property type="project" value="TreeGrafter"/>
</dbReference>
<dbReference type="Pfam" id="PF03645">
    <property type="entry name" value="Tctex-1"/>
    <property type="match status" value="1"/>
</dbReference>
<reference evidence="3 4" key="1">
    <citation type="submission" date="2024-02" db="EMBL/GenBank/DDBJ databases">
        <title>Chromosome-scale genome assembly of the rough periwinkle Littorina saxatilis.</title>
        <authorList>
            <person name="De Jode A."/>
            <person name="Faria R."/>
            <person name="Formenti G."/>
            <person name="Sims Y."/>
            <person name="Smith T.P."/>
            <person name="Tracey A."/>
            <person name="Wood J.M.D."/>
            <person name="Zagrodzka Z.B."/>
            <person name="Johannesson K."/>
            <person name="Butlin R.K."/>
            <person name="Leder E.H."/>
        </authorList>
    </citation>
    <scope>NUCLEOTIDE SEQUENCE [LARGE SCALE GENOMIC DNA]</scope>
    <source>
        <strain evidence="3">Snail1</strain>
        <tissue evidence="3">Muscle</tissue>
    </source>
</reference>
<accession>A0AAN9GCD5</accession>
<sequence>MNVFKKLSARTGPDEQGGNTSDKRSEVSDSTSSTRKVKLSRFRLKMRMMSRLGMAGMVSGNKANSVRYEPTYKTDPDENHKFSQRKAEQIIYSVLDVYLSQKSYDPRRFPLLSKTLAELIKERVKATGLERYKIVAIVTMCENKSQGTRVASRCLWNQSCDDHASVVYEGANFFAVGSVYAVYFE</sequence>
<dbReference type="GO" id="GO:0005737">
    <property type="term" value="C:cytoplasm"/>
    <property type="evidence" value="ECO:0007669"/>
    <property type="project" value="TreeGrafter"/>
</dbReference>
<protein>
    <submittedName>
        <fullName evidence="3">Uncharacterized protein</fullName>
    </submittedName>
</protein>
<dbReference type="GO" id="GO:0045505">
    <property type="term" value="F:dynein intermediate chain binding"/>
    <property type="evidence" value="ECO:0007669"/>
    <property type="project" value="TreeGrafter"/>
</dbReference>
<comment type="caution">
    <text evidence="3">The sequence shown here is derived from an EMBL/GenBank/DDBJ whole genome shotgun (WGS) entry which is preliminary data.</text>
</comment>
<evidence type="ECO:0000256" key="1">
    <source>
        <dbReference type="ARBA" id="ARBA00005361"/>
    </source>
</evidence>
<dbReference type="InterPro" id="IPR038586">
    <property type="entry name" value="Tctex-1-like_sf"/>
</dbReference>
<dbReference type="Proteomes" id="UP001374579">
    <property type="component" value="Unassembled WGS sequence"/>
</dbReference>
<gene>
    <name evidence="3" type="ORF">V1264_018116</name>
</gene>
<dbReference type="Gene3D" id="3.30.1140.40">
    <property type="entry name" value="Tctex-1"/>
    <property type="match status" value="1"/>
</dbReference>
<evidence type="ECO:0000256" key="2">
    <source>
        <dbReference type="SAM" id="MobiDB-lite"/>
    </source>
</evidence>
<dbReference type="EMBL" id="JBAMIC010000008">
    <property type="protein sequence ID" value="KAK7103156.1"/>
    <property type="molecule type" value="Genomic_DNA"/>
</dbReference>
<name>A0AAN9GCD5_9CAEN</name>
<keyword evidence="4" id="KW-1185">Reference proteome</keyword>
<dbReference type="GO" id="GO:0007018">
    <property type="term" value="P:microtubule-based movement"/>
    <property type="evidence" value="ECO:0007669"/>
    <property type="project" value="TreeGrafter"/>
</dbReference>
<dbReference type="PANTHER" id="PTHR21255">
    <property type="entry name" value="T-COMPLEX-ASSOCIATED-TESTIS-EXPRESSED 1/ DYNEIN LIGHT CHAIN"/>
    <property type="match status" value="1"/>
</dbReference>
<feature type="region of interest" description="Disordered" evidence="2">
    <location>
        <begin position="1"/>
        <end position="36"/>
    </location>
</feature>
<dbReference type="PANTHER" id="PTHR21255:SF65">
    <property type="entry name" value="TCTEX1 DOMAIN-CONTAINING PROTEIN 2"/>
    <property type="match status" value="1"/>
</dbReference>
<evidence type="ECO:0000313" key="4">
    <source>
        <dbReference type="Proteomes" id="UP001374579"/>
    </source>
</evidence>
<dbReference type="AlphaFoldDB" id="A0AAN9GCD5"/>
<organism evidence="3 4">
    <name type="scientific">Littorina saxatilis</name>
    <dbReference type="NCBI Taxonomy" id="31220"/>
    <lineage>
        <taxon>Eukaryota</taxon>
        <taxon>Metazoa</taxon>
        <taxon>Spiralia</taxon>
        <taxon>Lophotrochozoa</taxon>
        <taxon>Mollusca</taxon>
        <taxon>Gastropoda</taxon>
        <taxon>Caenogastropoda</taxon>
        <taxon>Littorinimorpha</taxon>
        <taxon>Littorinoidea</taxon>
        <taxon>Littorinidae</taxon>
        <taxon>Littorina</taxon>
    </lineage>
</organism>